<dbReference type="Pfam" id="PF25534">
    <property type="entry name" value="DUF7918"/>
    <property type="match status" value="1"/>
</dbReference>
<name>A0AAN6GUA4_9BASI</name>
<protein>
    <recommendedName>
        <fullName evidence="2">DUF7918 domain-containing protein</fullName>
    </recommendedName>
</protein>
<organism evidence="3 4">
    <name type="scientific">Tilletia horrida</name>
    <dbReference type="NCBI Taxonomy" id="155126"/>
    <lineage>
        <taxon>Eukaryota</taxon>
        <taxon>Fungi</taxon>
        <taxon>Dikarya</taxon>
        <taxon>Basidiomycota</taxon>
        <taxon>Ustilaginomycotina</taxon>
        <taxon>Exobasidiomycetes</taxon>
        <taxon>Tilletiales</taxon>
        <taxon>Tilletiaceae</taxon>
        <taxon>Tilletia</taxon>
    </lineage>
</organism>
<feature type="compositionally biased region" description="Basic and acidic residues" evidence="1">
    <location>
        <begin position="311"/>
        <end position="321"/>
    </location>
</feature>
<dbReference type="InterPro" id="IPR057678">
    <property type="entry name" value="DUF7918"/>
</dbReference>
<proteinExistence type="predicted"/>
<feature type="region of interest" description="Disordered" evidence="1">
    <location>
        <begin position="234"/>
        <end position="366"/>
    </location>
</feature>
<feature type="compositionally biased region" description="Acidic residues" evidence="1">
    <location>
        <begin position="334"/>
        <end position="359"/>
    </location>
</feature>
<feature type="compositionally biased region" description="Basic and acidic residues" evidence="1">
    <location>
        <begin position="295"/>
        <end position="304"/>
    </location>
</feature>
<accession>A0AAN6GUA4</accession>
<dbReference type="AlphaFoldDB" id="A0AAN6GUA4"/>
<feature type="compositionally biased region" description="Low complexity" evidence="1">
    <location>
        <begin position="268"/>
        <end position="283"/>
    </location>
</feature>
<dbReference type="Proteomes" id="UP001176517">
    <property type="component" value="Unassembled WGS sequence"/>
</dbReference>
<feature type="domain" description="DUF7918" evidence="2">
    <location>
        <begin position="15"/>
        <end position="222"/>
    </location>
</feature>
<keyword evidence="4" id="KW-1185">Reference proteome</keyword>
<feature type="compositionally biased region" description="Basic and acidic residues" evidence="1">
    <location>
        <begin position="243"/>
        <end position="256"/>
    </location>
</feature>
<reference evidence="3" key="1">
    <citation type="journal article" date="2023" name="PhytoFront">
        <title>Draft Genome Resources of Seven Strains of Tilletia horrida, Causal Agent of Kernel Smut of Rice.</title>
        <authorList>
            <person name="Khanal S."/>
            <person name="Antony Babu S."/>
            <person name="Zhou X.G."/>
        </authorList>
    </citation>
    <scope>NUCLEOTIDE SEQUENCE</scope>
    <source>
        <strain evidence="3">TX6</strain>
    </source>
</reference>
<comment type="caution">
    <text evidence="3">The sequence shown here is derived from an EMBL/GenBank/DDBJ whole genome shotgun (WGS) entry which is preliminary data.</text>
</comment>
<sequence>MQLTEDMEILILDSRGNPLEEWRTERVAKYEWRAYICAEANKRFAIQITRHNPSHENLAADIWMNGNYRKKIHTIKFPKGAARSDVIRGVESNRMMHPFIFNTLNTTEEIFDACENNEILSSMGEIMISTCPYDIEERTGGYGGGPSRDFEPRMPYADVKVYEKSKKAMLQNVSAGFGEPLPLTRERNRKPPPFIYIRKEPVHKIRFLPRSEYALEQAGIIDAHTAAALVEARKGPASPYADDEGRQGTRGNDSRSRTPRQPSTMADGVGSSTFSSAAAASGGMPAQRSSMPENLGRERERAESPDFTIIEVKREEEREPSSSEMSGRGNSIEDPLEISDDSDQDILELSDDSDLEDSGAEFLDLL</sequence>
<dbReference type="EMBL" id="JAPDMZ010000019">
    <property type="protein sequence ID" value="KAK0556169.1"/>
    <property type="molecule type" value="Genomic_DNA"/>
</dbReference>
<evidence type="ECO:0000259" key="2">
    <source>
        <dbReference type="Pfam" id="PF25534"/>
    </source>
</evidence>
<evidence type="ECO:0000313" key="4">
    <source>
        <dbReference type="Proteomes" id="UP001176517"/>
    </source>
</evidence>
<gene>
    <name evidence="3" type="ORF">OC846_001388</name>
</gene>
<evidence type="ECO:0000313" key="3">
    <source>
        <dbReference type="EMBL" id="KAK0556169.1"/>
    </source>
</evidence>
<evidence type="ECO:0000256" key="1">
    <source>
        <dbReference type="SAM" id="MobiDB-lite"/>
    </source>
</evidence>